<dbReference type="EMBL" id="ML220146">
    <property type="protein sequence ID" value="TGZ78057.1"/>
    <property type="molecule type" value="Genomic_DNA"/>
</dbReference>
<evidence type="ECO:0000313" key="2">
    <source>
        <dbReference type="EMBL" id="TGZ78057.1"/>
    </source>
</evidence>
<sequence length="109" mass="11928">MPSSHPIHRTPRVSNPHSSNLALYYSSTLLYTRPHPQLSCFCVVAPRGIGGIGGSSGSSTRRGEKREMGFGRLRVGVVVVVVVVVFVVVVKLDRMELRQTLESRILGLN</sequence>
<dbReference type="AlphaFoldDB" id="A0A4S2MRY1"/>
<keyword evidence="3" id="KW-1185">Reference proteome</keyword>
<evidence type="ECO:0000256" key="1">
    <source>
        <dbReference type="SAM" id="Phobius"/>
    </source>
</evidence>
<accession>A0A4S2MRY1</accession>
<gene>
    <name evidence="2" type="ORF">EX30DRAFT_343621</name>
</gene>
<dbReference type="InParanoid" id="A0A4S2MRY1"/>
<dbReference type="Proteomes" id="UP000298138">
    <property type="component" value="Unassembled WGS sequence"/>
</dbReference>
<protein>
    <submittedName>
        <fullName evidence="2">Uncharacterized protein</fullName>
    </submittedName>
</protein>
<keyword evidence="1" id="KW-1133">Transmembrane helix</keyword>
<reference evidence="2 3" key="1">
    <citation type="submission" date="2019-04" db="EMBL/GenBank/DDBJ databases">
        <title>Comparative genomics and transcriptomics to analyze fruiting body development in filamentous ascomycetes.</title>
        <authorList>
            <consortium name="DOE Joint Genome Institute"/>
            <person name="Lutkenhaus R."/>
            <person name="Traeger S."/>
            <person name="Breuer J."/>
            <person name="Kuo A."/>
            <person name="Lipzen A."/>
            <person name="Pangilinan J."/>
            <person name="Dilworth D."/>
            <person name="Sandor L."/>
            <person name="Poggeler S."/>
            <person name="Barry K."/>
            <person name="Grigoriev I.V."/>
            <person name="Nowrousian M."/>
        </authorList>
    </citation>
    <scope>NUCLEOTIDE SEQUENCE [LARGE SCALE GENOMIC DNA]</scope>
    <source>
        <strain evidence="2 3">CBS 389.68</strain>
    </source>
</reference>
<name>A0A4S2MRY1_9PEZI</name>
<feature type="transmembrane region" description="Helical" evidence="1">
    <location>
        <begin position="71"/>
        <end position="90"/>
    </location>
</feature>
<proteinExistence type="predicted"/>
<keyword evidence="1" id="KW-0472">Membrane</keyword>
<keyword evidence="1" id="KW-0812">Transmembrane</keyword>
<organism evidence="2 3">
    <name type="scientific">Ascodesmis nigricans</name>
    <dbReference type="NCBI Taxonomy" id="341454"/>
    <lineage>
        <taxon>Eukaryota</taxon>
        <taxon>Fungi</taxon>
        <taxon>Dikarya</taxon>
        <taxon>Ascomycota</taxon>
        <taxon>Pezizomycotina</taxon>
        <taxon>Pezizomycetes</taxon>
        <taxon>Pezizales</taxon>
        <taxon>Ascodesmidaceae</taxon>
        <taxon>Ascodesmis</taxon>
    </lineage>
</organism>
<evidence type="ECO:0000313" key="3">
    <source>
        <dbReference type="Proteomes" id="UP000298138"/>
    </source>
</evidence>